<name>A0A3N6S196_9GAMM</name>
<dbReference type="EMBL" id="RHHM01000003">
    <property type="protein sequence ID" value="RQM39348.1"/>
    <property type="molecule type" value="Genomic_DNA"/>
</dbReference>
<accession>A0A3N6S196</accession>
<proteinExistence type="predicted"/>
<reference evidence="1 2" key="1">
    <citation type="submission" date="2018-10" db="EMBL/GenBank/DDBJ databases">
        <title>Draft genome sequence for the type isolate of Erwinia psidii, agent causal of bacterial blight in guava (Psidium guajava) and wilt and die-back of Eucalyptus spp.</title>
        <authorList>
            <person name="Hermenegildo P.S."/>
            <person name="Santos S.A."/>
            <person name="Guimaraes L.M.S."/>
            <person name="Vidigal P.M.P."/>
            <person name="Pereira I.C."/>
            <person name="Badel J.L."/>
            <person name="Alfenas-Zerbini P."/>
            <person name="Ferreira M.A.S.V."/>
            <person name="Alfenas A.C."/>
        </authorList>
    </citation>
    <scope>NUCLEOTIDE SEQUENCE [LARGE SCALE GENOMIC DNA]</scope>
    <source>
        <strain evidence="1 2">IBSBF 435</strain>
    </source>
</reference>
<gene>
    <name evidence="1" type="ORF">EB241_06265</name>
</gene>
<dbReference type="RefSeq" id="WP_124232316.1">
    <property type="nucleotide sequence ID" value="NZ_RHHM01000003.1"/>
</dbReference>
<keyword evidence="2" id="KW-1185">Reference proteome</keyword>
<dbReference type="OrthoDB" id="9803231at2"/>
<comment type="caution">
    <text evidence="1">The sequence shown here is derived from an EMBL/GenBank/DDBJ whole genome shotgun (WGS) entry which is preliminary data.</text>
</comment>
<evidence type="ECO:0000313" key="1">
    <source>
        <dbReference type="EMBL" id="RQM39348.1"/>
    </source>
</evidence>
<organism evidence="1 2">
    <name type="scientific">Erwinia psidii</name>
    <dbReference type="NCBI Taxonomy" id="69224"/>
    <lineage>
        <taxon>Bacteria</taxon>
        <taxon>Pseudomonadati</taxon>
        <taxon>Pseudomonadota</taxon>
        <taxon>Gammaproteobacteria</taxon>
        <taxon>Enterobacterales</taxon>
        <taxon>Erwiniaceae</taxon>
        <taxon>Erwinia</taxon>
    </lineage>
</organism>
<dbReference type="Proteomes" id="UP000279457">
    <property type="component" value="Unassembled WGS sequence"/>
</dbReference>
<evidence type="ECO:0000313" key="2">
    <source>
        <dbReference type="Proteomes" id="UP000279457"/>
    </source>
</evidence>
<sequence length="74" mass="8376">MKGKDAVSVNRALTAKRLRLPAEIRQFLPEKICPVQHIQQEQDRVAAELNNGAEKILTFETSEKIIARYVALTD</sequence>
<protein>
    <submittedName>
        <fullName evidence="1">Uncharacterized protein</fullName>
    </submittedName>
</protein>
<dbReference type="AlphaFoldDB" id="A0A3N6S196"/>